<dbReference type="Pfam" id="PF00089">
    <property type="entry name" value="Trypsin"/>
    <property type="match status" value="1"/>
</dbReference>
<dbReference type="KEGG" id="upl:DSM104440_01087"/>
<sequence length="829" mass="88238">MTRHRLPLAVVFAAAALLLHVPGAVASAQEMPPRAALPIAQAPQAFRLPNAAPAEAITLGRNLHKATGAAMYPGGPQWVATVRAAPVPFKLASWRAVDGGYVTRFRLSAEGAEGLRARFDLGTVPGAMEVRAAGDDGRVFTMTLDPMLGNEAWGPWTDGATQVVEVFSTVRPSAEALTVGALLNFDVGPTTKAAASCTVSTLCSTGNTGTDAAIAEAKKSIMRINGVVDGRGFNCSATLINTAKFPAAYVLTANHCVSTTATAASLTTRWFWETTACDVADASTSFQQVAGGMQLIFTNFNVDSTLMLMNSPPPTGAVYSGFSTGRLNDGTAVVSLSHPAADAARQARGSMTGLIRPSTETVSYPQDMYEVIFTVGATEGGSSGSGLFVQLGGSLRLTGILFGGTIGDSCTNPRDGIYSRFEIFHPQIDPYISLASVPVDDAPNRALDIIGTPLDPVADLPLNQRSGPLVIAGKQIGAAGDIDVYRFTLSQERAVALWSESSIDTIGTLLNQFGTGLESNDDGQTSSLDFGITRLLQAGTYFVQVAHFDGDGTGGYTVKAQAYDVGSNNYSDLWWNANESGWGINLSHQGTVIFATLYTYDTDGTPMWLVMSNGDRQADGSFTGILYRVTGPAFNASPWGPINAVQVGTMRLRFDNADLGTLTYTVNGASVSKQINRYSFGTAPTCKWSVFDRSFANNVQDLWWNPAENGWGINLVHQGNTIFATLYTYGPDGKAMWYVMSAGARQADGTFRGALYRTTGPAFNANPWTAISNFEVGTMTLKFYYRDDTTIYPGGGGNRATLTYTVNGVSVTKQIQRFDFANPKTECER</sequence>
<proteinExistence type="predicted"/>
<evidence type="ECO:0000313" key="4">
    <source>
        <dbReference type="Proteomes" id="UP000503096"/>
    </source>
</evidence>
<dbReference type="InterPro" id="IPR009003">
    <property type="entry name" value="Peptidase_S1_PA"/>
</dbReference>
<feature type="signal peptide" evidence="1">
    <location>
        <begin position="1"/>
        <end position="26"/>
    </location>
</feature>
<dbReference type="GO" id="GO:0006508">
    <property type="term" value="P:proteolysis"/>
    <property type="evidence" value="ECO:0007669"/>
    <property type="project" value="InterPro"/>
</dbReference>
<protein>
    <recommendedName>
        <fullName evidence="2">Peptidase S1 domain-containing protein</fullName>
    </recommendedName>
</protein>
<dbReference type="EMBL" id="CP053073">
    <property type="protein sequence ID" value="QJR14294.1"/>
    <property type="molecule type" value="Genomic_DNA"/>
</dbReference>
<dbReference type="Gene3D" id="2.60.120.380">
    <property type="match status" value="1"/>
</dbReference>
<name>A0A6M4H7E0_9PROT</name>
<evidence type="ECO:0000259" key="2">
    <source>
        <dbReference type="Pfam" id="PF00089"/>
    </source>
</evidence>
<dbReference type="RefSeq" id="WP_171161064.1">
    <property type="nucleotide sequence ID" value="NZ_CP053073.1"/>
</dbReference>
<dbReference type="PANTHER" id="PTHR36234">
    <property type="entry name" value="LYSYL ENDOPEPTIDASE"/>
    <property type="match status" value="1"/>
</dbReference>
<evidence type="ECO:0000313" key="3">
    <source>
        <dbReference type="EMBL" id="QJR14294.1"/>
    </source>
</evidence>
<dbReference type="Gene3D" id="2.40.10.10">
    <property type="entry name" value="Trypsin-like serine proteases"/>
    <property type="match status" value="2"/>
</dbReference>
<dbReference type="SUPFAM" id="SSF89260">
    <property type="entry name" value="Collagen-binding domain"/>
    <property type="match status" value="1"/>
</dbReference>
<accession>A0A6M4H7E0</accession>
<keyword evidence="4" id="KW-1185">Reference proteome</keyword>
<organism evidence="3 4">
    <name type="scientific">Usitatibacter palustris</name>
    <dbReference type="NCBI Taxonomy" id="2732487"/>
    <lineage>
        <taxon>Bacteria</taxon>
        <taxon>Pseudomonadati</taxon>
        <taxon>Pseudomonadota</taxon>
        <taxon>Betaproteobacteria</taxon>
        <taxon>Nitrosomonadales</taxon>
        <taxon>Usitatibacteraceae</taxon>
        <taxon>Usitatibacter</taxon>
    </lineage>
</organism>
<dbReference type="InParanoid" id="A0A6M4H7E0"/>
<gene>
    <name evidence="3" type="ORF">DSM104440_01087</name>
</gene>
<dbReference type="GO" id="GO:0004252">
    <property type="term" value="F:serine-type endopeptidase activity"/>
    <property type="evidence" value="ECO:0007669"/>
    <property type="project" value="InterPro"/>
</dbReference>
<dbReference type="Proteomes" id="UP000503096">
    <property type="component" value="Chromosome"/>
</dbReference>
<dbReference type="PANTHER" id="PTHR36234:SF5">
    <property type="entry name" value="LYSYL ENDOPEPTIDASE"/>
    <property type="match status" value="1"/>
</dbReference>
<evidence type="ECO:0000256" key="1">
    <source>
        <dbReference type="SAM" id="SignalP"/>
    </source>
</evidence>
<dbReference type="InterPro" id="IPR001254">
    <property type="entry name" value="Trypsin_dom"/>
</dbReference>
<dbReference type="AlphaFoldDB" id="A0A6M4H7E0"/>
<feature type="chain" id="PRO_5026752605" description="Peptidase S1 domain-containing protein" evidence="1">
    <location>
        <begin position="27"/>
        <end position="829"/>
    </location>
</feature>
<dbReference type="InterPro" id="IPR043504">
    <property type="entry name" value="Peptidase_S1_PA_chymotrypsin"/>
</dbReference>
<keyword evidence="1" id="KW-0732">Signal</keyword>
<feature type="domain" description="Peptidase S1" evidence="2">
    <location>
        <begin position="233"/>
        <end position="426"/>
    </location>
</feature>
<reference evidence="3 4" key="1">
    <citation type="submission" date="2020-04" db="EMBL/GenBank/DDBJ databases">
        <title>Usitatibacter rugosus gen. nov., sp. nov. and Usitatibacter palustris sp. nov., novel members of Usitatibacteraceae fam. nov. within the order Nitrosomonadales isolated from soil.</title>
        <authorList>
            <person name="Huber K.J."/>
            <person name="Neumann-Schaal M."/>
            <person name="Geppert A."/>
            <person name="Luckner M."/>
            <person name="Wanner G."/>
            <person name="Overmann J."/>
        </authorList>
    </citation>
    <scope>NUCLEOTIDE SEQUENCE [LARGE SCALE GENOMIC DNA]</scope>
    <source>
        <strain evidence="3 4">Swamp67</strain>
    </source>
</reference>
<dbReference type="SUPFAM" id="SSF50494">
    <property type="entry name" value="Trypsin-like serine proteases"/>
    <property type="match status" value="1"/>
</dbReference>